<keyword evidence="3" id="KW-1185">Reference proteome</keyword>
<dbReference type="Proteomes" id="UP001345963">
    <property type="component" value="Unassembled WGS sequence"/>
</dbReference>
<evidence type="ECO:0000259" key="1">
    <source>
        <dbReference type="Pfam" id="PF21049"/>
    </source>
</evidence>
<organism evidence="2 3">
    <name type="scientific">Ataeniobius toweri</name>
    <dbReference type="NCBI Taxonomy" id="208326"/>
    <lineage>
        <taxon>Eukaryota</taxon>
        <taxon>Metazoa</taxon>
        <taxon>Chordata</taxon>
        <taxon>Craniata</taxon>
        <taxon>Vertebrata</taxon>
        <taxon>Euteleostomi</taxon>
        <taxon>Actinopterygii</taxon>
        <taxon>Neopterygii</taxon>
        <taxon>Teleostei</taxon>
        <taxon>Neoteleostei</taxon>
        <taxon>Acanthomorphata</taxon>
        <taxon>Ovalentaria</taxon>
        <taxon>Atherinomorphae</taxon>
        <taxon>Cyprinodontiformes</taxon>
        <taxon>Goodeidae</taxon>
        <taxon>Ataeniobius</taxon>
    </lineage>
</organism>
<reference evidence="2 3" key="1">
    <citation type="submission" date="2021-07" db="EMBL/GenBank/DDBJ databases">
        <authorList>
            <person name="Palmer J.M."/>
        </authorList>
    </citation>
    <scope>NUCLEOTIDE SEQUENCE [LARGE SCALE GENOMIC DNA]</scope>
    <source>
        <strain evidence="2 3">AT_MEX2019</strain>
        <tissue evidence="2">Muscle</tissue>
    </source>
</reference>
<dbReference type="InterPro" id="IPR011989">
    <property type="entry name" value="ARM-like"/>
</dbReference>
<dbReference type="Gene3D" id="1.25.10.10">
    <property type="entry name" value="Leucine-rich Repeat Variant"/>
    <property type="match status" value="2"/>
</dbReference>
<dbReference type="PANTHER" id="PTHR14716">
    <property type="entry name" value="CILIA- AND FLAGELLA-ASSOCIATED PROTEIN 69"/>
    <property type="match status" value="1"/>
</dbReference>
<dbReference type="InterPro" id="IPR048732">
    <property type="entry name" value="CFA69"/>
</dbReference>
<comment type="caution">
    <text evidence="2">The sequence shown here is derived from an EMBL/GenBank/DDBJ whole genome shotgun (WGS) entry which is preliminary data.</text>
</comment>
<dbReference type="InterPro" id="IPR048733">
    <property type="entry name" value="CFA69_ARM_dom"/>
</dbReference>
<feature type="non-terminal residue" evidence="2">
    <location>
        <position position="1"/>
    </location>
</feature>
<evidence type="ECO:0000313" key="2">
    <source>
        <dbReference type="EMBL" id="MED6261583.1"/>
    </source>
</evidence>
<protein>
    <recommendedName>
        <fullName evidence="1">Cilia- and flagella-associated protein 69 ARM repeats domain-containing protein</fullName>
    </recommendedName>
</protein>
<evidence type="ECO:0000313" key="3">
    <source>
        <dbReference type="Proteomes" id="UP001345963"/>
    </source>
</evidence>
<dbReference type="SUPFAM" id="SSF48371">
    <property type="entry name" value="ARM repeat"/>
    <property type="match status" value="1"/>
</dbReference>
<gene>
    <name evidence="2" type="ORF">ATANTOWER_007161</name>
</gene>
<dbReference type="EMBL" id="JAHUTI010090336">
    <property type="protein sequence ID" value="MED6261583.1"/>
    <property type="molecule type" value="Genomic_DNA"/>
</dbReference>
<dbReference type="InterPro" id="IPR016024">
    <property type="entry name" value="ARM-type_fold"/>
</dbReference>
<dbReference type="PANTHER" id="PTHR14716:SF0">
    <property type="entry name" value="CILIA- AND FLAGELLA-ASSOCIATED PROTEIN 69"/>
    <property type="match status" value="1"/>
</dbReference>
<name>A0ABU7CIW9_9TELE</name>
<accession>A0ABU7CIW9</accession>
<proteinExistence type="predicted"/>
<sequence>LLRELADISQILNICAEKVSDQPKYASVLCEALEICRFPFLKERTSDELIYAQDATEFLSNMGRLMRVPHAEVQEHVVELVRSFFSSDAPTDLPEELQATSAVYRLQLLERSDLPKTLLLSTAALQNQPSIKLQLLQTLQLLSSASDMNCTLILDAGGAEMICLHMNDGDLSGQVLLCSLEILWNLLESRSKEEAMTQLSSMECVVSLKEAFSFVLEITSCGFDLQLRNYLLVITTLIAENPNCPLIESLFAKQLLGFITFPELNSSSVQKLTHSREELKMRKLLLNLLFVMCRNVAALQLFREELVMVNLLQLMKPPVAYPEHRPASPHCSITQQEELQLQALDGLASIAPVMLHDYMSCQGNTCLLLLLERCTNKDARVSRMAQMQRCIRVLRSVTALGDPAVNQDLCDQGAINQLLGFLILMEGGYDEDDVIAVEMMSNIQLILSELCETDLHRKELFGSEGVEMVVRFLKKGPEKFYSGLGHNKLMISTVDCVWSCIVGCCTTEYQFLAKEGASLLLDLLQASPRCIHSFILATLLDLCNNPNTRPQILSWRDVSGQTAPRVLLQLWREEEEELGVLRNQHGGIKDPEKPLLTGFQEDSSGFPADMPSAALLATSENLRAKIYLLFCSLGFQELPGLSAGDHVTLGIVRRYLDFKVGEVWNEICSELILDGVKPIRSDQEALRSICKTSEETARRLMEDQTRILEEQEEEEIREEMLIYKEMKSRQKQQEIEAKSWDRYISRTSNYNILKEEKAQRKNYMESNLKHENAAADRPAKLFISHILAVENTASSELTCVEARQRSGTCRSLLSAAERWCCFWTQSGLPEDRFIPENSTGMMFRLGRLTPGYFRLLQRQMSGEVQVQPYSSIMEPVAMTMAALGLGVSAYSARQMATSCDKRH</sequence>
<dbReference type="Pfam" id="PF21049">
    <property type="entry name" value="CFA69_ARM_rpt"/>
    <property type="match status" value="1"/>
</dbReference>
<feature type="domain" description="Cilia- and flagella-associated protein 69 ARM repeats" evidence="1">
    <location>
        <begin position="1"/>
        <end position="667"/>
    </location>
</feature>